<reference evidence="8 9" key="1">
    <citation type="submission" date="2016-01" db="EMBL/GenBank/DDBJ databases">
        <title>Biosynthesis of antibiotic leucinostatins and their inhibition on Phytophthora in bio-control Purpureocillium lilacinum.</title>
        <authorList>
            <person name="Wang G."/>
            <person name="Liu Z."/>
            <person name="Lin R."/>
            <person name="Li E."/>
            <person name="Mao Z."/>
            <person name="Ling J."/>
            <person name="Yin W."/>
            <person name="Xie B."/>
        </authorList>
    </citation>
    <scope>NUCLEOTIDE SEQUENCE [LARGE SCALE GENOMIC DNA]</scope>
    <source>
        <strain evidence="8">PLBJ-1</strain>
    </source>
</reference>
<dbReference type="GO" id="GO:0032259">
    <property type="term" value="P:methylation"/>
    <property type="evidence" value="ECO:0007669"/>
    <property type="project" value="UniProtKB-KW"/>
</dbReference>
<dbReference type="GO" id="GO:0006281">
    <property type="term" value="P:DNA repair"/>
    <property type="evidence" value="ECO:0007669"/>
    <property type="project" value="InterPro"/>
</dbReference>
<dbReference type="CDD" id="cd12809">
    <property type="entry name" value="Esterase_713_like-2"/>
    <property type="match status" value="1"/>
</dbReference>
<gene>
    <name evidence="8" type="ORF">VFPBJ_08814</name>
</gene>
<keyword evidence="4" id="KW-0010">Activator</keyword>
<comment type="caution">
    <text evidence="8">The sequence shown here is derived from an EMBL/GenBank/DDBJ whole genome shotgun (WGS) entry which is preliminary data.</text>
</comment>
<dbReference type="Gene3D" id="3.40.10.10">
    <property type="entry name" value="DNA Methylphosphotriester Repair Domain"/>
    <property type="match status" value="1"/>
</dbReference>
<dbReference type="Gene3D" id="3.40.50.1820">
    <property type="entry name" value="alpha/beta hydrolase"/>
    <property type="match status" value="1"/>
</dbReference>
<keyword evidence="2" id="KW-0808">Transferase</keyword>
<dbReference type="InterPro" id="IPR009057">
    <property type="entry name" value="Homeodomain-like_sf"/>
</dbReference>
<keyword evidence="8" id="KW-0378">Hydrolase</keyword>
<evidence type="ECO:0000259" key="7">
    <source>
        <dbReference type="PROSITE" id="PS01124"/>
    </source>
</evidence>
<feature type="region of interest" description="Disordered" evidence="6">
    <location>
        <begin position="494"/>
        <end position="561"/>
    </location>
</feature>
<comment type="cofactor">
    <cofactor evidence="1">
        <name>Zn(2+)</name>
        <dbReference type="ChEBI" id="CHEBI:29105"/>
    </cofactor>
</comment>
<dbReference type="InterPro" id="IPR035451">
    <property type="entry name" value="Ada-like_dom_sf"/>
</dbReference>
<feature type="domain" description="HTH araC/xylS-type" evidence="7">
    <location>
        <begin position="775"/>
        <end position="810"/>
    </location>
</feature>
<evidence type="ECO:0000256" key="5">
    <source>
        <dbReference type="ARBA" id="ARBA00023163"/>
    </source>
</evidence>
<evidence type="ECO:0000256" key="6">
    <source>
        <dbReference type="SAM" id="MobiDB-lite"/>
    </source>
</evidence>
<dbReference type="Gene3D" id="1.10.10.60">
    <property type="entry name" value="Homeodomain-like"/>
    <property type="match status" value="1"/>
</dbReference>
<dbReference type="PROSITE" id="PS01124">
    <property type="entry name" value="HTH_ARAC_FAMILY_2"/>
    <property type="match status" value="1"/>
</dbReference>
<feature type="compositionally biased region" description="Gly residues" evidence="6">
    <location>
        <begin position="494"/>
        <end position="503"/>
    </location>
</feature>
<dbReference type="SUPFAM" id="SSF46689">
    <property type="entry name" value="Homeodomain-like"/>
    <property type="match status" value="1"/>
</dbReference>
<dbReference type="InterPro" id="IPR029058">
    <property type="entry name" value="AB_hydrolase_fold"/>
</dbReference>
<dbReference type="PANTHER" id="PTHR43194:SF4">
    <property type="entry name" value="AB HYDROLASE-1 DOMAIN-CONTAINING PROTEIN"/>
    <property type="match status" value="1"/>
</dbReference>
<dbReference type="Pfam" id="PF02805">
    <property type="entry name" value="Ada_Zn_binding"/>
    <property type="match status" value="1"/>
</dbReference>
<dbReference type="EMBL" id="LSBH01000007">
    <property type="protein sequence ID" value="OAQ76454.1"/>
    <property type="molecule type" value="Genomic_DNA"/>
</dbReference>
<dbReference type="InterPro" id="IPR018060">
    <property type="entry name" value="HTH_AraC"/>
</dbReference>
<proteinExistence type="predicted"/>
<evidence type="ECO:0000256" key="3">
    <source>
        <dbReference type="ARBA" id="ARBA00023015"/>
    </source>
</evidence>
<feature type="compositionally biased region" description="Basic and acidic residues" evidence="6">
    <location>
        <begin position="538"/>
        <end position="549"/>
    </location>
</feature>
<name>A0A179GF28_PURLI</name>
<dbReference type="SUPFAM" id="SSF53474">
    <property type="entry name" value="alpha/beta-Hydrolases"/>
    <property type="match status" value="1"/>
</dbReference>
<keyword evidence="2" id="KW-0489">Methyltransferase</keyword>
<accession>A0A179GF28</accession>
<feature type="compositionally biased region" description="Low complexity" evidence="6">
    <location>
        <begin position="504"/>
        <end position="514"/>
    </location>
</feature>
<dbReference type="InterPro" id="IPR050228">
    <property type="entry name" value="Carboxylesterase_BioH"/>
</dbReference>
<dbReference type="Proteomes" id="UP000078240">
    <property type="component" value="Unassembled WGS sequence"/>
</dbReference>
<dbReference type="AlphaFoldDB" id="A0A179GF28"/>
<dbReference type="GO" id="GO:0003700">
    <property type="term" value="F:DNA-binding transcription factor activity"/>
    <property type="evidence" value="ECO:0007669"/>
    <property type="project" value="InterPro"/>
</dbReference>
<dbReference type="InterPro" id="IPR004026">
    <property type="entry name" value="Ada_DNA_repair_Zn-bd"/>
</dbReference>
<evidence type="ECO:0000313" key="8">
    <source>
        <dbReference type="EMBL" id="OAQ76454.1"/>
    </source>
</evidence>
<evidence type="ECO:0000256" key="1">
    <source>
        <dbReference type="ARBA" id="ARBA00001947"/>
    </source>
</evidence>
<dbReference type="GO" id="GO:0008168">
    <property type="term" value="F:methyltransferase activity"/>
    <property type="evidence" value="ECO:0007669"/>
    <property type="project" value="UniProtKB-KW"/>
</dbReference>
<protein>
    <submittedName>
        <fullName evidence="8">Alpha/beta-hydrolase</fullName>
    </submittedName>
</protein>
<evidence type="ECO:0000313" key="9">
    <source>
        <dbReference type="Proteomes" id="UP000078240"/>
    </source>
</evidence>
<evidence type="ECO:0000256" key="4">
    <source>
        <dbReference type="ARBA" id="ARBA00023159"/>
    </source>
</evidence>
<organism evidence="8 9">
    <name type="scientific">Purpureocillium lilacinum</name>
    <name type="common">Paecilomyces lilacinus</name>
    <dbReference type="NCBI Taxonomy" id="33203"/>
    <lineage>
        <taxon>Eukaryota</taxon>
        <taxon>Fungi</taxon>
        <taxon>Dikarya</taxon>
        <taxon>Ascomycota</taxon>
        <taxon>Pezizomycotina</taxon>
        <taxon>Sordariomycetes</taxon>
        <taxon>Hypocreomycetidae</taxon>
        <taxon>Hypocreales</taxon>
        <taxon>Ophiocordycipitaceae</taxon>
        <taxon>Purpureocillium</taxon>
    </lineage>
</organism>
<dbReference type="GO" id="GO:0016787">
    <property type="term" value="F:hydrolase activity"/>
    <property type="evidence" value="ECO:0007669"/>
    <property type="project" value="UniProtKB-KW"/>
</dbReference>
<dbReference type="PANTHER" id="PTHR43194">
    <property type="entry name" value="HYDROLASE ALPHA/BETA FOLD FAMILY"/>
    <property type="match status" value="1"/>
</dbReference>
<dbReference type="GO" id="GO:0043565">
    <property type="term" value="F:sequence-specific DNA binding"/>
    <property type="evidence" value="ECO:0007669"/>
    <property type="project" value="InterPro"/>
</dbReference>
<keyword evidence="5" id="KW-0804">Transcription</keyword>
<dbReference type="GO" id="GO:0008270">
    <property type="term" value="F:zinc ion binding"/>
    <property type="evidence" value="ECO:0007669"/>
    <property type="project" value="InterPro"/>
</dbReference>
<dbReference type="SUPFAM" id="SSF57884">
    <property type="entry name" value="Ada DNA repair protein, N-terminal domain (N-Ada 10)"/>
    <property type="match status" value="1"/>
</dbReference>
<sequence length="897" mass="96569">MLIEQQVVMVSFQASYQSEAAVAADMDAGTVNPQALSMDHPQGLVNDVHMGVNNPQTPVNPQTGVSDAQMFATPQTLASTPTTLVNTPQPFVNTQTAGINDTQTFANPQAVGNQAASMAHSQALFNAMAGFSTPQANMNPQAPVGFHGHGMDNQGQGMTGYTGVNNNINQGGQYVNNTAFTGSASNSYDNNHQAGLPTAANGLADAAQDTGTDEPLIKLEELIYGPFEQPEEGAMLTRSTFYVHARLTTKEGGADSGVAGEMYVEKLQPLLKTQKHPIVLIHGDYHTGQVWNTKPDGKPGWASYFVYQGFLVYIVDLPACGRSPFTWNGQPYLAARANTLDTGVVERDLTALANQTYESWPTAKFHDKWPGNGKRGDPIFDAYFASLGPLPLRRAERQGLSQHALGNLLQRIGKAVLLGEGTGATMAWLAADVHPQLVAGVVAIEPAGPPVGSAMRLGSDGVRRYSSLINFDPALRQYGVADIPLTYEPPIGGAAAGSSGGGASNNDNSNTSSGKLDVHPQTSTDANGQSRTCMMQRLRSENRDEDDKTGGANRTTGPRQLVNLRQVPHAIVTAQASSHSTYDWATVQFLRQAGADVLHLQLEDYSIFGNGHLMFLETNSDRVASLVMSSIRSNSRSFIIAMDETTYVPALLVTRPPPSPPSFFADDASRWAAVQARDAVADGFFVYAVRTTKVYCRPICKARLARRANVRFYHTGEEASRAGYRACKRCKPDLAGFMPEERAVRQIRAFVREHHHLDGGADAAAAAGSCSAAGRMSLAEMAGRTGLSKWHFHRVFKKCVGVTPFEYLRTQRLAWGDDQSLSQQLAWPSLDEDHHQQQQQHGFLGPEFDFAAFDLATESSEEGLSMASGSLTTTTASGSGCSPLSLDDLLVWPEDNP</sequence>
<keyword evidence="3" id="KW-0805">Transcription regulation</keyword>
<evidence type="ECO:0000256" key="2">
    <source>
        <dbReference type="ARBA" id="ARBA00022603"/>
    </source>
</evidence>
<feature type="compositionally biased region" description="Polar residues" evidence="6">
    <location>
        <begin position="520"/>
        <end position="533"/>
    </location>
</feature>